<protein>
    <recommendedName>
        <fullName evidence="2">T6SS Phospholipase effector Tle1-like catalytic domain-containing protein</fullName>
    </recommendedName>
</protein>
<dbReference type="PANTHER" id="PTHR33840:SF2">
    <property type="entry name" value="TLE1 PHOSPHOLIPASE DOMAIN-CONTAINING PROTEIN"/>
    <property type="match status" value="1"/>
</dbReference>
<dbReference type="InterPro" id="IPR018712">
    <property type="entry name" value="Tle1-like_cat"/>
</dbReference>
<sequence>MTFTSNQSQASMDTAFSSPQNSPIQQEFPSGRWLPGKKKRNLLLFFDGTGNEFSGTEKDTNVVKLLSMLDRNHEDQFHYYQTGIGTYQVNEKSVHKGLPGKLREKVYSCVDQGFGLTFDAHIMAGYRFLMRYYETGDDIYMFGFSRGAYTAKFLARMVNTVGLLCRGNEEMVPFAYRLYDRHLDGEFRCKDNKKTKKQKEKENGLYGRAVVDHGPDHDDDEACTSKEQNYEDHDESQRVERNHVLRKFSNSFCRKEPNPDNDRKKQKLVNVKVQFLGLWDCVNSVSVMEQKATKNVKVKGTANIIRHAVAVDERRVKFKAALFQQDRKKRKHNHENVKEVWFPGNHCDVGGGYDPVKDLPLKDGFFTRMWNKMIRKEPTSPTPQDKSTVCVVCRDCGLCKDKKCQLCNNHERCAFEECWMCKEDLICRDASHTETDHIEFKPCQLSDISLAWMVRELELLAPRIKWQQDQVNEFKHRLEHNKPTAISGAVHDTLWDSGFSFKRAPMIIFWNLLEYFPLIKRWERILVDGKYKWEWVRFPLNKGLCRDIPEDATLHHTLIEKLVEDPGYKPKNKHGDKGGECLVKASMNKANIDKIYRKATANHPDHCTYQFEWYAKKGDNAKNIDHKHHHHIEFAGA</sequence>
<name>A0A066XM48_COLSU</name>
<feature type="domain" description="T6SS Phospholipase effector Tle1-like catalytic" evidence="2">
    <location>
        <begin position="40"/>
        <end position="357"/>
    </location>
</feature>
<evidence type="ECO:0000259" key="2">
    <source>
        <dbReference type="Pfam" id="PF09994"/>
    </source>
</evidence>
<keyword evidence="4" id="KW-1185">Reference proteome</keyword>
<dbReference type="Pfam" id="PF09994">
    <property type="entry name" value="T6SS_Tle1-like_cat"/>
    <property type="match status" value="1"/>
</dbReference>
<dbReference type="eggNOG" id="ENOG502RSGH">
    <property type="taxonomic scope" value="Eukaryota"/>
</dbReference>
<accession>A0A066XM48</accession>
<dbReference type="EMBL" id="JMSE01000630">
    <property type="protein sequence ID" value="KDN68694.1"/>
    <property type="molecule type" value="Genomic_DNA"/>
</dbReference>
<evidence type="ECO:0000313" key="4">
    <source>
        <dbReference type="Proteomes" id="UP000027238"/>
    </source>
</evidence>
<evidence type="ECO:0000313" key="3">
    <source>
        <dbReference type="EMBL" id="KDN68694.1"/>
    </source>
</evidence>
<feature type="region of interest" description="Disordered" evidence="1">
    <location>
        <begin position="193"/>
        <end position="237"/>
    </location>
</feature>
<feature type="region of interest" description="Disordered" evidence="1">
    <location>
        <begin position="1"/>
        <end position="33"/>
    </location>
</feature>
<dbReference type="PANTHER" id="PTHR33840">
    <property type="match status" value="1"/>
</dbReference>
<organism evidence="3 4">
    <name type="scientific">Colletotrichum sublineola</name>
    <name type="common">Sorghum anthracnose fungus</name>
    <dbReference type="NCBI Taxonomy" id="1173701"/>
    <lineage>
        <taxon>Eukaryota</taxon>
        <taxon>Fungi</taxon>
        <taxon>Dikarya</taxon>
        <taxon>Ascomycota</taxon>
        <taxon>Pezizomycotina</taxon>
        <taxon>Sordariomycetes</taxon>
        <taxon>Hypocreomycetidae</taxon>
        <taxon>Glomerellales</taxon>
        <taxon>Glomerellaceae</taxon>
        <taxon>Colletotrichum</taxon>
        <taxon>Colletotrichum graminicola species complex</taxon>
    </lineage>
</organism>
<dbReference type="HOGENOM" id="CLU_005049_0_2_1"/>
<dbReference type="Proteomes" id="UP000027238">
    <property type="component" value="Unassembled WGS sequence"/>
</dbReference>
<dbReference type="AlphaFoldDB" id="A0A066XM48"/>
<dbReference type="OMA" id="DWMIREV"/>
<evidence type="ECO:0000256" key="1">
    <source>
        <dbReference type="SAM" id="MobiDB-lite"/>
    </source>
</evidence>
<gene>
    <name evidence="3" type="ORF">CSUB01_12222</name>
</gene>
<proteinExistence type="predicted"/>
<dbReference type="STRING" id="1173701.A0A066XM48"/>
<reference evidence="4" key="1">
    <citation type="journal article" date="2014" name="Genome Announc.">
        <title>Draft genome sequence of Colletotrichum sublineola, a destructive pathogen of cultivated sorghum.</title>
        <authorList>
            <person name="Baroncelli R."/>
            <person name="Sanz-Martin J.M."/>
            <person name="Rech G.E."/>
            <person name="Sukno S.A."/>
            <person name="Thon M.R."/>
        </authorList>
    </citation>
    <scope>NUCLEOTIDE SEQUENCE [LARGE SCALE GENOMIC DNA]</scope>
    <source>
        <strain evidence="4">TX430BB</strain>
    </source>
</reference>
<dbReference type="OrthoDB" id="3162439at2759"/>
<feature type="compositionally biased region" description="Polar residues" evidence="1">
    <location>
        <begin position="1"/>
        <end position="28"/>
    </location>
</feature>
<feature type="compositionally biased region" description="Basic and acidic residues" evidence="1">
    <location>
        <begin position="228"/>
        <end position="237"/>
    </location>
</feature>
<comment type="caution">
    <text evidence="3">The sequence shown here is derived from an EMBL/GenBank/DDBJ whole genome shotgun (WGS) entry which is preliminary data.</text>
</comment>